<protein>
    <submittedName>
        <fullName evidence="2">Uncharacterized protein</fullName>
    </submittedName>
</protein>
<evidence type="ECO:0000313" key="3">
    <source>
        <dbReference type="Proteomes" id="UP000247233"/>
    </source>
</evidence>
<proteinExistence type="predicted"/>
<dbReference type="Proteomes" id="UP000247233">
    <property type="component" value="Unassembled WGS sequence"/>
</dbReference>
<comment type="caution">
    <text evidence="2">The sequence shown here is derived from an EMBL/GenBank/DDBJ whole genome shotgun (WGS) entry which is preliminary data.</text>
</comment>
<dbReference type="AlphaFoldDB" id="A0A317VFG9"/>
<gene>
    <name evidence="2" type="ORF">BO70DRAFT_365097</name>
</gene>
<organism evidence="2 3">
    <name type="scientific">Aspergillus heteromorphus CBS 117.55</name>
    <dbReference type="NCBI Taxonomy" id="1448321"/>
    <lineage>
        <taxon>Eukaryota</taxon>
        <taxon>Fungi</taxon>
        <taxon>Dikarya</taxon>
        <taxon>Ascomycota</taxon>
        <taxon>Pezizomycotina</taxon>
        <taxon>Eurotiomycetes</taxon>
        <taxon>Eurotiomycetidae</taxon>
        <taxon>Eurotiales</taxon>
        <taxon>Aspergillaceae</taxon>
        <taxon>Aspergillus</taxon>
        <taxon>Aspergillus subgen. Circumdati</taxon>
    </lineage>
</organism>
<dbReference type="RefSeq" id="XP_025396290.1">
    <property type="nucleotide sequence ID" value="XM_025543981.1"/>
</dbReference>
<evidence type="ECO:0000256" key="1">
    <source>
        <dbReference type="SAM" id="MobiDB-lite"/>
    </source>
</evidence>
<keyword evidence="3" id="KW-1185">Reference proteome</keyword>
<name>A0A317VFG9_9EURO</name>
<dbReference type="EMBL" id="MSFL01000027">
    <property type="protein sequence ID" value="PWY71698.1"/>
    <property type="molecule type" value="Genomic_DNA"/>
</dbReference>
<dbReference type="GeneID" id="37066218"/>
<reference evidence="2 3" key="1">
    <citation type="submission" date="2016-12" db="EMBL/GenBank/DDBJ databases">
        <title>The genomes of Aspergillus section Nigri reveals drivers in fungal speciation.</title>
        <authorList>
            <consortium name="DOE Joint Genome Institute"/>
            <person name="Vesth T.C."/>
            <person name="Nybo J."/>
            <person name="Theobald S."/>
            <person name="Brandl J."/>
            <person name="Frisvad J.C."/>
            <person name="Nielsen K.F."/>
            <person name="Lyhne E.K."/>
            <person name="Kogle M.E."/>
            <person name="Kuo A."/>
            <person name="Riley R."/>
            <person name="Clum A."/>
            <person name="Nolan M."/>
            <person name="Lipzen A."/>
            <person name="Salamov A."/>
            <person name="Henrissat B."/>
            <person name="Wiebenga A."/>
            <person name="De Vries R.P."/>
            <person name="Grigoriev I.V."/>
            <person name="Mortensen U.H."/>
            <person name="Andersen M.R."/>
            <person name="Baker S.E."/>
        </authorList>
    </citation>
    <scope>NUCLEOTIDE SEQUENCE [LARGE SCALE GENOMIC DNA]</scope>
    <source>
        <strain evidence="2 3">CBS 117.55</strain>
    </source>
</reference>
<dbReference type="VEuPathDB" id="FungiDB:BO70DRAFT_365097"/>
<accession>A0A317VFG9</accession>
<feature type="region of interest" description="Disordered" evidence="1">
    <location>
        <begin position="16"/>
        <end position="56"/>
    </location>
</feature>
<evidence type="ECO:0000313" key="2">
    <source>
        <dbReference type="EMBL" id="PWY71698.1"/>
    </source>
</evidence>
<sequence>MLSLLAFPVSATRIPETHSIAPSQKSDSRRASQGGGDANLTGCPPMPDLPLDGDQGLAGSRILSTVPYGQRSALI</sequence>